<dbReference type="InterPro" id="IPR013785">
    <property type="entry name" value="Aldolase_TIM"/>
</dbReference>
<reference evidence="4 5" key="1">
    <citation type="submission" date="2013-03" db="EMBL/GenBank/DDBJ databases">
        <title>The Genome Sequence of Capronia epimyces CBS 606.96.</title>
        <authorList>
            <consortium name="The Broad Institute Genomics Platform"/>
            <person name="Cuomo C."/>
            <person name="de Hoog S."/>
            <person name="Gorbushina A."/>
            <person name="Walker B."/>
            <person name="Young S.K."/>
            <person name="Zeng Q."/>
            <person name="Gargeya S."/>
            <person name="Fitzgerald M."/>
            <person name="Haas B."/>
            <person name="Abouelleil A."/>
            <person name="Allen A.W."/>
            <person name="Alvarado L."/>
            <person name="Arachchi H.M."/>
            <person name="Berlin A.M."/>
            <person name="Chapman S.B."/>
            <person name="Gainer-Dewar J."/>
            <person name="Goldberg J."/>
            <person name="Griggs A."/>
            <person name="Gujja S."/>
            <person name="Hansen M."/>
            <person name="Howarth C."/>
            <person name="Imamovic A."/>
            <person name="Ireland A."/>
            <person name="Larimer J."/>
            <person name="McCowan C."/>
            <person name="Murphy C."/>
            <person name="Pearson M."/>
            <person name="Poon T.W."/>
            <person name="Priest M."/>
            <person name="Roberts A."/>
            <person name="Saif S."/>
            <person name="Shea T."/>
            <person name="Sisk P."/>
            <person name="Sykes S."/>
            <person name="Wortman J."/>
            <person name="Nusbaum C."/>
            <person name="Birren B."/>
        </authorList>
    </citation>
    <scope>NUCLEOTIDE SEQUENCE [LARGE SCALE GENOMIC DNA]</scope>
    <source>
        <strain evidence="4 5">CBS 606.96</strain>
    </source>
</reference>
<evidence type="ECO:0000256" key="2">
    <source>
        <dbReference type="ARBA" id="ARBA00022643"/>
    </source>
</evidence>
<dbReference type="Gene3D" id="3.20.20.70">
    <property type="entry name" value="Aldolase class I"/>
    <property type="match status" value="1"/>
</dbReference>
<proteinExistence type="predicted"/>
<dbReference type="PANTHER" id="PTHR32332:SF34">
    <property type="entry name" value="2-NITROPROPANE DIOXYGENASE FAMILY, PUTATIVE-RELATED"/>
    <property type="match status" value="1"/>
</dbReference>
<dbReference type="RefSeq" id="XP_007736927.1">
    <property type="nucleotide sequence ID" value="XM_007738737.1"/>
</dbReference>
<protein>
    <submittedName>
        <fullName evidence="4">Uncharacterized protein</fullName>
    </submittedName>
</protein>
<keyword evidence="2" id="KW-0288">FMN</keyword>
<keyword evidence="3" id="KW-0560">Oxidoreductase</keyword>
<dbReference type="Pfam" id="PF03060">
    <property type="entry name" value="NMO"/>
    <property type="match status" value="1"/>
</dbReference>
<evidence type="ECO:0000313" key="4">
    <source>
        <dbReference type="EMBL" id="EXJ79139.1"/>
    </source>
</evidence>
<comment type="caution">
    <text evidence="4">The sequence shown here is derived from an EMBL/GenBank/DDBJ whole genome shotgun (WGS) entry which is preliminary data.</text>
</comment>
<dbReference type="HOGENOM" id="CLU_038732_9_0_1"/>
<dbReference type="CDD" id="cd04730">
    <property type="entry name" value="NPD_like"/>
    <property type="match status" value="1"/>
</dbReference>
<evidence type="ECO:0000256" key="3">
    <source>
        <dbReference type="ARBA" id="ARBA00023002"/>
    </source>
</evidence>
<dbReference type="PANTHER" id="PTHR32332">
    <property type="entry name" value="2-NITROPROPANE DIOXYGENASE"/>
    <property type="match status" value="1"/>
</dbReference>
<gene>
    <name evidence="4" type="ORF">A1O3_08640</name>
</gene>
<evidence type="ECO:0000313" key="5">
    <source>
        <dbReference type="Proteomes" id="UP000019478"/>
    </source>
</evidence>
<dbReference type="SUPFAM" id="SSF51412">
    <property type="entry name" value="Inosine monophosphate dehydrogenase (IMPDH)"/>
    <property type="match status" value="1"/>
</dbReference>
<dbReference type="GeneID" id="19172727"/>
<evidence type="ECO:0000256" key="1">
    <source>
        <dbReference type="ARBA" id="ARBA00022630"/>
    </source>
</evidence>
<dbReference type="AlphaFoldDB" id="W9Y9S3"/>
<keyword evidence="1" id="KW-0285">Flavoprotein</keyword>
<organism evidence="4 5">
    <name type="scientific">Capronia epimyces CBS 606.96</name>
    <dbReference type="NCBI Taxonomy" id="1182542"/>
    <lineage>
        <taxon>Eukaryota</taxon>
        <taxon>Fungi</taxon>
        <taxon>Dikarya</taxon>
        <taxon>Ascomycota</taxon>
        <taxon>Pezizomycotina</taxon>
        <taxon>Eurotiomycetes</taxon>
        <taxon>Chaetothyriomycetidae</taxon>
        <taxon>Chaetothyriales</taxon>
        <taxon>Herpotrichiellaceae</taxon>
        <taxon>Capronia</taxon>
    </lineage>
</organism>
<dbReference type="EMBL" id="AMGY01000008">
    <property type="protein sequence ID" value="EXJ79139.1"/>
    <property type="molecule type" value="Genomic_DNA"/>
</dbReference>
<keyword evidence="5" id="KW-1185">Reference proteome</keyword>
<sequence>MATNIFHTDYPWTSPDAPLVVSAPMMKITLGRLAVTVSAHGGFGFLAGGFDLSPLARDLTEAAEYAKSQNVLLHNGTLPIGVGFQNWGSDLHMAVEALKENPVAAAWFFAPKQLSDLIDWAKAIRTISEGKTKIWVQVGTVAEAIEVAKTTKPDVLVVQGSDSGGHGLAQRSSLLTLLPETADALAAEGIEIPLIAAGGIVDGRGVAAALTLGANGVALGTRFLAAQEAVIAKGYQDEVLRVTDGGTSTTTTTIYDVVRGIHGWPRAYNGRGVVNRTYLDAVHGMSNEENTDRYQEAMKQGDAGWGPEGRLTTYVGAGVGLVRKVMPAGEIVRHVQQEALEILQRSAAPKVQ</sequence>
<name>W9Y9S3_9EURO</name>
<accession>W9Y9S3</accession>
<dbReference type="eggNOG" id="ENOG502RHJM">
    <property type="taxonomic scope" value="Eukaryota"/>
</dbReference>
<dbReference type="OrthoDB" id="2349068at2759"/>
<dbReference type="GO" id="GO:0018580">
    <property type="term" value="F:nitronate monooxygenase activity"/>
    <property type="evidence" value="ECO:0007669"/>
    <property type="project" value="InterPro"/>
</dbReference>
<dbReference type="Proteomes" id="UP000019478">
    <property type="component" value="Unassembled WGS sequence"/>
</dbReference>
<dbReference type="InterPro" id="IPR004136">
    <property type="entry name" value="NMO"/>
</dbReference>